<dbReference type="RefSeq" id="WP_289999222.1">
    <property type="nucleotide sequence ID" value="NZ_JAUEPH010000002.1"/>
</dbReference>
<sequence>MKSQEEVKALLIPILEKHGECFQKFLCIKAKSAVPGEEVITRTADGVETVNLAEQGDWLVENQTKAKERYLVPDKIFQDKYELQESNGEWKKFKPKGKIIGIVYDKSLFHNNDFQEELVFEAPWGEKMRLRKGDYLVCPPDKTEVYRIAKKEFEETYKPC</sequence>
<accession>A0ABT7YAW2</accession>
<name>A0ABT7YAW2_9BACT</name>
<protein>
    <submittedName>
        <fullName evidence="1">Uncharacterized protein</fullName>
    </submittedName>
</protein>
<dbReference type="EMBL" id="JAUEPH010000002">
    <property type="protein sequence ID" value="MDN3203662.1"/>
    <property type="molecule type" value="Genomic_DNA"/>
</dbReference>
<evidence type="ECO:0000313" key="1">
    <source>
        <dbReference type="EMBL" id="MDN3203662.1"/>
    </source>
</evidence>
<keyword evidence="2" id="KW-1185">Reference proteome</keyword>
<comment type="caution">
    <text evidence="1">The sequence shown here is derived from an EMBL/GenBank/DDBJ whole genome shotgun (WGS) entry which is preliminary data.</text>
</comment>
<dbReference type="Proteomes" id="UP001171916">
    <property type="component" value="Unassembled WGS sequence"/>
</dbReference>
<gene>
    <name evidence="1" type="ORF">QVH07_05860</name>
</gene>
<evidence type="ECO:0000313" key="2">
    <source>
        <dbReference type="Proteomes" id="UP001171916"/>
    </source>
</evidence>
<reference evidence="1" key="1">
    <citation type="submission" date="2023-06" db="EMBL/GenBank/DDBJ databases">
        <title>Robiginitalea aurantiacus sp. nov. and Algoriphagus sediminis sp. nov., isolated from coastal sediment.</title>
        <authorList>
            <person name="Zhou Z.Y."/>
            <person name="An J."/>
            <person name="Jia Y.W."/>
            <person name="Du Z.J."/>
        </authorList>
    </citation>
    <scope>NUCLEOTIDE SEQUENCE</scope>
    <source>
        <strain evidence="1">C2-7</strain>
    </source>
</reference>
<organism evidence="1 2">
    <name type="scientific">Algoriphagus sediminis</name>
    <dbReference type="NCBI Taxonomy" id="3057113"/>
    <lineage>
        <taxon>Bacteria</taxon>
        <taxon>Pseudomonadati</taxon>
        <taxon>Bacteroidota</taxon>
        <taxon>Cytophagia</taxon>
        <taxon>Cytophagales</taxon>
        <taxon>Cyclobacteriaceae</taxon>
        <taxon>Algoriphagus</taxon>
    </lineage>
</organism>
<proteinExistence type="predicted"/>